<proteinExistence type="inferred from homology"/>
<dbReference type="InterPro" id="IPR033659">
    <property type="entry name" value="Ferrochelatase_N"/>
</dbReference>
<dbReference type="CDD" id="cd03411">
    <property type="entry name" value="Ferrochelatase_N"/>
    <property type="match status" value="1"/>
</dbReference>
<keyword evidence="2 7" id="KW-0408">Iron</keyword>
<dbReference type="AlphaFoldDB" id="A0A1W1YMD0"/>
<reference evidence="9 10" key="1">
    <citation type="submission" date="2017-04" db="EMBL/GenBank/DDBJ databases">
        <authorList>
            <person name="Afonso C.L."/>
            <person name="Miller P.J."/>
            <person name="Scott M.A."/>
            <person name="Spackman E."/>
            <person name="Goraichik I."/>
            <person name="Dimitrov K.M."/>
            <person name="Suarez D.L."/>
            <person name="Swayne D.E."/>
        </authorList>
    </citation>
    <scope>NUCLEOTIDE SEQUENCE [LARGE SCALE GENOMIC DNA]</scope>
    <source>
        <strain evidence="9 10">DSM 21164</strain>
    </source>
</reference>
<dbReference type="Proteomes" id="UP000192360">
    <property type="component" value="Unassembled WGS sequence"/>
</dbReference>
<dbReference type="RefSeq" id="WP_084059962.1">
    <property type="nucleotide sequence ID" value="NZ_FWXO01000001.1"/>
</dbReference>
<keyword evidence="4 7" id="KW-0456">Lyase</keyword>
<organism evidence="9 10">
    <name type="scientific">Cellulophaga tyrosinoxydans</name>
    <dbReference type="NCBI Taxonomy" id="504486"/>
    <lineage>
        <taxon>Bacteria</taxon>
        <taxon>Pseudomonadati</taxon>
        <taxon>Bacteroidota</taxon>
        <taxon>Flavobacteriia</taxon>
        <taxon>Flavobacteriales</taxon>
        <taxon>Flavobacteriaceae</taxon>
        <taxon>Cellulophaga</taxon>
    </lineage>
</organism>
<evidence type="ECO:0000313" key="9">
    <source>
        <dbReference type="EMBL" id="SMC37304.1"/>
    </source>
</evidence>
<dbReference type="EMBL" id="FWXO01000001">
    <property type="protein sequence ID" value="SMC37304.1"/>
    <property type="molecule type" value="Genomic_DNA"/>
</dbReference>
<dbReference type="GO" id="GO:0006783">
    <property type="term" value="P:heme biosynthetic process"/>
    <property type="evidence" value="ECO:0007669"/>
    <property type="project" value="UniProtKB-UniRule"/>
</dbReference>
<dbReference type="STRING" id="504486.SAMN05660703_0671"/>
<protein>
    <recommendedName>
        <fullName evidence="7">Ferrochelatase</fullName>
        <ecNumber evidence="7">4.98.1.1</ecNumber>
    </recommendedName>
    <alternativeName>
        <fullName evidence="7">Heme synthase</fullName>
    </alternativeName>
    <alternativeName>
        <fullName evidence="7">Protoheme ferro-lyase</fullName>
    </alternativeName>
</protein>
<dbReference type="SUPFAM" id="SSF53800">
    <property type="entry name" value="Chelatase"/>
    <property type="match status" value="1"/>
</dbReference>
<dbReference type="GO" id="GO:0005737">
    <property type="term" value="C:cytoplasm"/>
    <property type="evidence" value="ECO:0007669"/>
    <property type="project" value="UniProtKB-SubCell"/>
</dbReference>
<feature type="binding site" evidence="7">
    <location>
        <position position="291"/>
    </location>
    <ligand>
        <name>Fe(2+)</name>
        <dbReference type="ChEBI" id="CHEBI:29033"/>
    </ligand>
</feature>
<dbReference type="EC" id="4.98.1.1" evidence="7"/>
<keyword evidence="7" id="KW-0479">Metal-binding</keyword>
<evidence type="ECO:0000256" key="6">
    <source>
        <dbReference type="ARBA" id="ARBA00024536"/>
    </source>
</evidence>
<comment type="subcellular location">
    <subcellularLocation>
        <location evidence="7">Cytoplasm</location>
    </subcellularLocation>
</comment>
<evidence type="ECO:0000313" key="10">
    <source>
        <dbReference type="Proteomes" id="UP000192360"/>
    </source>
</evidence>
<evidence type="ECO:0000256" key="3">
    <source>
        <dbReference type="ARBA" id="ARBA00023133"/>
    </source>
</evidence>
<evidence type="ECO:0000256" key="7">
    <source>
        <dbReference type="HAMAP-Rule" id="MF_00323"/>
    </source>
</evidence>
<dbReference type="HAMAP" id="MF_00323">
    <property type="entry name" value="Ferrochelatase"/>
    <property type="match status" value="1"/>
</dbReference>
<evidence type="ECO:0000256" key="8">
    <source>
        <dbReference type="RuleBase" id="RU004185"/>
    </source>
</evidence>
<dbReference type="InterPro" id="IPR033644">
    <property type="entry name" value="Ferrochelatase_C"/>
</dbReference>
<gene>
    <name evidence="7" type="primary">hemH</name>
    <name evidence="9" type="ORF">SAMN05660703_0671</name>
</gene>
<keyword evidence="5 7" id="KW-0627">Porphyrin biosynthesis</keyword>
<dbReference type="GO" id="GO:0046872">
    <property type="term" value="F:metal ion binding"/>
    <property type="evidence" value="ECO:0007669"/>
    <property type="project" value="UniProtKB-KW"/>
</dbReference>
<keyword evidence="10" id="KW-1185">Reference proteome</keyword>
<keyword evidence="7" id="KW-0963">Cytoplasm</keyword>
<dbReference type="PANTHER" id="PTHR11108">
    <property type="entry name" value="FERROCHELATASE"/>
    <property type="match status" value="1"/>
</dbReference>
<dbReference type="OrthoDB" id="9809741at2"/>
<comment type="similarity">
    <text evidence="1 7 8">Belongs to the ferrochelatase family.</text>
</comment>
<comment type="catalytic activity">
    <reaction evidence="6">
        <text>Fe-coproporphyrin III + 2 H(+) = coproporphyrin III + Fe(2+)</text>
        <dbReference type="Rhea" id="RHEA:49572"/>
        <dbReference type="ChEBI" id="CHEBI:15378"/>
        <dbReference type="ChEBI" id="CHEBI:29033"/>
        <dbReference type="ChEBI" id="CHEBI:68438"/>
        <dbReference type="ChEBI" id="CHEBI:131725"/>
        <dbReference type="EC" id="4.99.1.9"/>
    </reaction>
    <physiologicalReaction direction="right-to-left" evidence="6">
        <dbReference type="Rhea" id="RHEA:49574"/>
    </physiologicalReaction>
</comment>
<comment type="function">
    <text evidence="7">Catalyzes the ferrous insertion into protoporphyrin IX.</text>
</comment>
<evidence type="ECO:0000256" key="2">
    <source>
        <dbReference type="ARBA" id="ARBA00023004"/>
    </source>
</evidence>
<dbReference type="InterPro" id="IPR001015">
    <property type="entry name" value="Ferrochelatase"/>
</dbReference>
<dbReference type="Pfam" id="PF00762">
    <property type="entry name" value="Ferrochelatase"/>
    <property type="match status" value="1"/>
</dbReference>
<sequence length="343" mass="39524">MKGVLLVNLGSPESPTAKDVKPYLDEFLMDERVIDVNKVLRNIIVRGIILQTRPKKSAEAYAKIWWEEGSPLVVISERFTNKVRQQTNLPVALGMRYGKMTIKNALQELKDKGVDDVLLVPLYPHYAMSSFETVVVKAMEVKDEFFSNIKITTLPPFYKNPEYIKVLSESIAEGLKNFDYDHILFSYHGIPERHIRKSDPTKFHCKIDGNCCSTNSVAHHTCYRHQCYEMTERIKAFLQLPEDKVSLSFQSRLPNDPWLKPYTDFEFERFPKEGKKKLAVITPAFVSDCLETLEEIAMEGKHQFQEAGGEDYIHIPCLNDNDAWVQVMADWIKDWDASEKLPA</sequence>
<dbReference type="UniPathway" id="UPA00252">
    <property type="reaction ID" value="UER00325"/>
</dbReference>
<accession>A0A1W1YMD0</accession>
<comment type="catalytic activity">
    <reaction evidence="7">
        <text>heme b + 2 H(+) = protoporphyrin IX + Fe(2+)</text>
        <dbReference type="Rhea" id="RHEA:22584"/>
        <dbReference type="ChEBI" id="CHEBI:15378"/>
        <dbReference type="ChEBI" id="CHEBI:29033"/>
        <dbReference type="ChEBI" id="CHEBI:57306"/>
        <dbReference type="ChEBI" id="CHEBI:60344"/>
        <dbReference type="EC" id="4.98.1.1"/>
    </reaction>
</comment>
<evidence type="ECO:0000256" key="5">
    <source>
        <dbReference type="ARBA" id="ARBA00023244"/>
    </source>
</evidence>
<dbReference type="Gene3D" id="3.40.50.1400">
    <property type="match status" value="2"/>
</dbReference>
<comment type="pathway">
    <text evidence="7">Porphyrin-containing compound metabolism; protoheme biosynthesis; protoheme from protoporphyrin-IX: step 1/1.</text>
</comment>
<evidence type="ECO:0000256" key="1">
    <source>
        <dbReference type="ARBA" id="ARBA00007718"/>
    </source>
</evidence>
<dbReference type="PANTHER" id="PTHR11108:SF1">
    <property type="entry name" value="FERROCHELATASE, MITOCHONDRIAL"/>
    <property type="match status" value="1"/>
</dbReference>
<dbReference type="NCBIfam" id="TIGR00109">
    <property type="entry name" value="hemH"/>
    <property type="match status" value="1"/>
</dbReference>
<dbReference type="CDD" id="cd00419">
    <property type="entry name" value="Ferrochelatase_C"/>
    <property type="match status" value="1"/>
</dbReference>
<keyword evidence="3 7" id="KW-0350">Heme biosynthesis</keyword>
<feature type="binding site" evidence="7">
    <location>
        <position position="188"/>
    </location>
    <ligand>
        <name>Fe(2+)</name>
        <dbReference type="ChEBI" id="CHEBI:29033"/>
    </ligand>
</feature>
<dbReference type="GO" id="GO:0004325">
    <property type="term" value="F:ferrochelatase activity"/>
    <property type="evidence" value="ECO:0007669"/>
    <property type="project" value="UniProtKB-UniRule"/>
</dbReference>
<evidence type="ECO:0000256" key="4">
    <source>
        <dbReference type="ARBA" id="ARBA00023239"/>
    </source>
</evidence>
<name>A0A1W1YMD0_9FLAO</name>